<dbReference type="Gene3D" id="2.40.170.20">
    <property type="entry name" value="TonB-dependent receptor, beta-barrel domain"/>
    <property type="match status" value="1"/>
</dbReference>
<dbReference type="Gene3D" id="2.60.40.1120">
    <property type="entry name" value="Carboxypeptidase-like, regulatory domain"/>
    <property type="match status" value="1"/>
</dbReference>
<keyword evidence="8 10" id="KW-0472">Membrane</keyword>
<protein>
    <submittedName>
        <fullName evidence="15">SusC/RagA family TonB-linked outer membrane protein</fullName>
    </submittedName>
</protein>
<keyword evidence="9 10" id="KW-0998">Cell outer membrane</keyword>
<keyword evidence="5 10" id="KW-0812">Transmembrane</keyword>
<evidence type="ECO:0000256" key="10">
    <source>
        <dbReference type="PROSITE-ProRule" id="PRU01360"/>
    </source>
</evidence>
<feature type="domain" description="Secretin/TonB short N-terminal" evidence="13">
    <location>
        <begin position="68"/>
        <end position="117"/>
    </location>
</feature>
<sequence length="1000" mass="109731">MYKKYIMNIGMSCRHATKIWLIMRLTTVILMAMLLQVNAASLAQKVTLHHKQAPLEKIFREIHNQTGYDFLYDKDLLDSKRFITIDIVDHTIEQALIRCLSNQSLQFSIRDKTVFIKEKTILSLIADALESITIQGKVLDDKGFPLPGATVKVVGTNKQTISDGQGNFSLSGVNTDAFIEISYIGYNTALLKARKEIRVLLSIKSRELSEVVINKGYYKESQLLSTGNSISISAKDIEKQPVVNPLLALQGRVAGLQITQNSGVANSSINILIRGRSSLNAAVANNPLYVIDGVPIQSLLLGDVLGNNGGTGVNASSPQGNPLNYINPNDIASIDILKDADATAIYGSRGGNGVILITTKKGKPGKLSMSANLSHGISQAPDPLDLMNTQQYLQMRREAFINDGLVVPNIITTPSDANFDVNGTWDTSRYTDWQKDLIGNTASYTNLNLSFSGGSEAVQYSLRGTFNRQGSLFPGTFDDKRGALNFSLTAYSADRKLKIDFSANMLNDFNRNAQSDLTPFTLATPNAPKSFNDDGTLNFGGVRSDNENNPYSYTLRTYNNKTNNTVVSIRPSYNIAKGLMASANIGYTDLISDIKILQPSASYSPLYLSLAPVYNIVVTKNRQKTWIVEPQLSYDYTVNKLKLSALVGTTFQKSDNQGNYTAGSNFVSDQLIGNIANAGTLVTADAGSYKYNYNAVYGRVNVNLADKYVLNLTGRRDGSSKFGPGNQFGNFYSVGAAWIFSSEKFISENLGVLSAGKLRSSFGVTGNDGIGNYAFYDLYSRRTNTYQGLTGFVPTALANPDVSWERNAKMEFGIDLGFFKDRISISGSYYRNTSSNQLLAYRLPGMTGFTAINNYNFPATVENSGWEGILNTQNIVAKNFRWNSSFNISINRNKLLKFDNLSSSSYANSLEIGQPVSGRELAWISTGVDPTTGLYTTLRRDGTSGSTAGTNVSVANTTYQTTWMNTLPKFFGGLNNSFQYKNLQLDIFLQFVKQTGTQYL</sequence>
<keyword evidence="6" id="KW-0408">Iron</keyword>
<evidence type="ECO:0000256" key="9">
    <source>
        <dbReference type="ARBA" id="ARBA00023237"/>
    </source>
</evidence>
<dbReference type="NCBIfam" id="TIGR04057">
    <property type="entry name" value="SusC_RagA_signa"/>
    <property type="match status" value="1"/>
</dbReference>
<evidence type="ECO:0000256" key="7">
    <source>
        <dbReference type="ARBA" id="ARBA00023077"/>
    </source>
</evidence>
<keyword evidence="4" id="KW-0410">Iron transport</keyword>
<accession>A0ABV8P3H8</accession>
<evidence type="ECO:0000256" key="5">
    <source>
        <dbReference type="ARBA" id="ARBA00022692"/>
    </source>
</evidence>
<evidence type="ECO:0000259" key="12">
    <source>
        <dbReference type="Pfam" id="PF00593"/>
    </source>
</evidence>
<dbReference type="InterPro" id="IPR008969">
    <property type="entry name" value="CarboxyPept-like_regulatory"/>
</dbReference>
<evidence type="ECO:0000256" key="1">
    <source>
        <dbReference type="ARBA" id="ARBA00004571"/>
    </source>
</evidence>
<evidence type="ECO:0000259" key="14">
    <source>
        <dbReference type="Pfam" id="PF07715"/>
    </source>
</evidence>
<dbReference type="InterPro" id="IPR037066">
    <property type="entry name" value="Plug_dom_sf"/>
</dbReference>
<evidence type="ECO:0000256" key="11">
    <source>
        <dbReference type="RuleBase" id="RU003357"/>
    </source>
</evidence>
<dbReference type="Gene3D" id="2.170.130.10">
    <property type="entry name" value="TonB-dependent receptor, plug domain"/>
    <property type="match status" value="1"/>
</dbReference>
<dbReference type="InterPro" id="IPR000531">
    <property type="entry name" value="Beta-barrel_TonB"/>
</dbReference>
<evidence type="ECO:0000313" key="16">
    <source>
        <dbReference type="Proteomes" id="UP001595789"/>
    </source>
</evidence>
<dbReference type="RefSeq" id="WP_378981067.1">
    <property type="nucleotide sequence ID" value="NZ_JBHSBW010000003.1"/>
</dbReference>
<evidence type="ECO:0000313" key="15">
    <source>
        <dbReference type="EMBL" id="MFC4209805.1"/>
    </source>
</evidence>
<dbReference type="Proteomes" id="UP001595789">
    <property type="component" value="Unassembled WGS sequence"/>
</dbReference>
<comment type="caution">
    <text evidence="15">The sequence shown here is derived from an EMBL/GenBank/DDBJ whole genome shotgun (WGS) entry which is preliminary data.</text>
</comment>
<reference evidence="16" key="1">
    <citation type="journal article" date="2019" name="Int. J. Syst. Evol. Microbiol.">
        <title>The Global Catalogue of Microorganisms (GCM) 10K type strain sequencing project: providing services to taxonomists for standard genome sequencing and annotation.</title>
        <authorList>
            <consortium name="The Broad Institute Genomics Platform"/>
            <consortium name="The Broad Institute Genome Sequencing Center for Infectious Disease"/>
            <person name="Wu L."/>
            <person name="Ma J."/>
        </authorList>
    </citation>
    <scope>NUCLEOTIDE SEQUENCE [LARGE SCALE GENOMIC DNA]</scope>
    <source>
        <strain evidence="16">CCM 8691</strain>
    </source>
</reference>
<keyword evidence="4" id="KW-0406">Ion transport</keyword>
<dbReference type="InterPro" id="IPR036942">
    <property type="entry name" value="Beta-barrel_TonB_sf"/>
</dbReference>
<comment type="similarity">
    <text evidence="10 11">Belongs to the TonB-dependent receptor family.</text>
</comment>
<dbReference type="NCBIfam" id="TIGR04056">
    <property type="entry name" value="OMP_RagA_SusC"/>
    <property type="match status" value="1"/>
</dbReference>
<keyword evidence="7 11" id="KW-0798">TonB box</keyword>
<proteinExistence type="inferred from homology"/>
<feature type="domain" description="TonB-dependent receptor plug" evidence="14">
    <location>
        <begin position="227"/>
        <end position="354"/>
    </location>
</feature>
<dbReference type="EMBL" id="JBHSBW010000003">
    <property type="protein sequence ID" value="MFC4209805.1"/>
    <property type="molecule type" value="Genomic_DNA"/>
</dbReference>
<dbReference type="InterPro" id="IPR023996">
    <property type="entry name" value="TonB-dep_OMP_SusC/RagA"/>
</dbReference>
<feature type="domain" description="TonB-dependent receptor-like beta-barrel" evidence="12">
    <location>
        <begin position="523"/>
        <end position="980"/>
    </location>
</feature>
<keyword evidence="2 10" id="KW-0813">Transport</keyword>
<dbReference type="SUPFAM" id="SSF56935">
    <property type="entry name" value="Porins"/>
    <property type="match status" value="1"/>
</dbReference>
<evidence type="ECO:0000256" key="3">
    <source>
        <dbReference type="ARBA" id="ARBA00022452"/>
    </source>
</evidence>
<dbReference type="InterPro" id="IPR012910">
    <property type="entry name" value="Plug_dom"/>
</dbReference>
<name>A0ABV8P3H8_9SPHI</name>
<dbReference type="InterPro" id="IPR023997">
    <property type="entry name" value="TonB-dep_OMP_SusC/RagA_CS"/>
</dbReference>
<evidence type="ECO:0000259" key="13">
    <source>
        <dbReference type="Pfam" id="PF07660"/>
    </source>
</evidence>
<evidence type="ECO:0000256" key="2">
    <source>
        <dbReference type="ARBA" id="ARBA00022448"/>
    </source>
</evidence>
<keyword evidence="3 10" id="KW-1134">Transmembrane beta strand</keyword>
<dbReference type="SUPFAM" id="SSF49464">
    <property type="entry name" value="Carboxypeptidase regulatory domain-like"/>
    <property type="match status" value="1"/>
</dbReference>
<dbReference type="PROSITE" id="PS52016">
    <property type="entry name" value="TONB_DEPENDENT_REC_3"/>
    <property type="match status" value="1"/>
</dbReference>
<gene>
    <name evidence="15" type="ORF">ACFOWA_01350</name>
</gene>
<dbReference type="Gene3D" id="3.55.50.30">
    <property type="match status" value="1"/>
</dbReference>
<dbReference type="InterPro" id="IPR039426">
    <property type="entry name" value="TonB-dep_rcpt-like"/>
</dbReference>
<evidence type="ECO:0000256" key="8">
    <source>
        <dbReference type="ARBA" id="ARBA00023136"/>
    </source>
</evidence>
<dbReference type="Pfam" id="PF07660">
    <property type="entry name" value="STN"/>
    <property type="match status" value="1"/>
</dbReference>
<dbReference type="Pfam" id="PF07715">
    <property type="entry name" value="Plug"/>
    <property type="match status" value="1"/>
</dbReference>
<dbReference type="Pfam" id="PF13715">
    <property type="entry name" value="CarbopepD_reg_2"/>
    <property type="match status" value="1"/>
</dbReference>
<comment type="subcellular location">
    <subcellularLocation>
        <location evidence="1 10">Cell outer membrane</location>
        <topology evidence="1 10">Multi-pass membrane protein</topology>
    </subcellularLocation>
</comment>
<evidence type="ECO:0000256" key="4">
    <source>
        <dbReference type="ARBA" id="ARBA00022496"/>
    </source>
</evidence>
<organism evidence="15 16">
    <name type="scientific">Pedobacter lithocola</name>
    <dbReference type="NCBI Taxonomy" id="1908239"/>
    <lineage>
        <taxon>Bacteria</taxon>
        <taxon>Pseudomonadati</taxon>
        <taxon>Bacteroidota</taxon>
        <taxon>Sphingobacteriia</taxon>
        <taxon>Sphingobacteriales</taxon>
        <taxon>Sphingobacteriaceae</taxon>
        <taxon>Pedobacter</taxon>
    </lineage>
</organism>
<keyword evidence="16" id="KW-1185">Reference proteome</keyword>
<dbReference type="Pfam" id="PF00593">
    <property type="entry name" value="TonB_dep_Rec_b-barrel"/>
    <property type="match status" value="1"/>
</dbReference>
<evidence type="ECO:0000256" key="6">
    <source>
        <dbReference type="ARBA" id="ARBA00023004"/>
    </source>
</evidence>
<dbReference type="InterPro" id="IPR011662">
    <property type="entry name" value="Secretin/TonB_short_N"/>
</dbReference>